<sequence>MTRRLLWLASLLGLARCAELQATATANADAQFRVPFHVALTDGLDLEALSTHPPDLRVRRSLATERRAMEERSRAPAPVVEAACAAGDGECSASEPLQPPPAYLFVHQSDRLVAVDDEPIALHTIDEALDLPVGRSVVIPLFKAPTPELSGSFLVGFARIEILNPRQIAFEATTPERRDQVRAWRDAVERHRLAELARQQAEREREQARVKELQERNAQAERERVERERLAMTPHGDVRRKRAAGLEFRYEAEFSTQGPIGLNWDLRVTDRTVVSHVEPALPADRLGVIAPSDRLVRLNDVDTTLMGPPEVVQLYMSSTPPRRLVFLVAGDPGKQSTHAQSAGTATATATATATSLSAGSAQRRENLTMVFEAPRVLRDWRTRLHLAPWGEQPSFLNESLRLVLATPVTGCQELPRDPGADGQRALLLTYRGTCSFIEKAQTAVKMGAAGLAVINNVKGPGRFPAVSATTAIDDVAVPVVMLSKLDGELVMSVLEHEPVQLRIDDERPSDLPAPTSALPPRRLTNEEMVHRRDPKKAARALTFWYIDAPSSASATAEFRVLPALFGGEIPTMPLRVVMAYPQETACHPNGLGVAATRAVILVKRGGCSFGTKAKAVQDVGGAGMLLINSDDSLLPLMSDPKEAAAVTIWAASIGLANGTMMQQTVELNRNLPSLVTVGASPSPAATP</sequence>
<accession>A0AAD5LJF9</accession>
<dbReference type="InterPro" id="IPR036034">
    <property type="entry name" value="PDZ_sf"/>
</dbReference>
<dbReference type="Pfam" id="PF02225">
    <property type="entry name" value="PA"/>
    <property type="match status" value="2"/>
</dbReference>
<dbReference type="SUPFAM" id="SSF52025">
    <property type="entry name" value="PA domain"/>
    <property type="match status" value="1"/>
</dbReference>
<evidence type="ECO:0000313" key="7">
    <source>
        <dbReference type="Proteomes" id="UP001209570"/>
    </source>
</evidence>
<dbReference type="InterPro" id="IPR046450">
    <property type="entry name" value="PA_dom_sf"/>
</dbReference>
<organism evidence="6 7">
    <name type="scientific">Pythium insidiosum</name>
    <name type="common">Pythiosis disease agent</name>
    <dbReference type="NCBI Taxonomy" id="114742"/>
    <lineage>
        <taxon>Eukaryota</taxon>
        <taxon>Sar</taxon>
        <taxon>Stramenopiles</taxon>
        <taxon>Oomycota</taxon>
        <taxon>Peronosporomycetes</taxon>
        <taxon>Pythiales</taxon>
        <taxon>Pythiaceae</taxon>
        <taxon>Pythium</taxon>
    </lineage>
</organism>
<feature type="domain" description="PA" evidence="5">
    <location>
        <begin position="401"/>
        <end position="488"/>
    </location>
</feature>
<gene>
    <name evidence="6" type="ORF">P43SY_003996</name>
</gene>
<comment type="caution">
    <text evidence="6">The sequence shown here is derived from an EMBL/GenBank/DDBJ whole genome shotgun (WGS) entry which is preliminary data.</text>
</comment>
<evidence type="ECO:0000313" key="6">
    <source>
        <dbReference type="EMBL" id="KAJ0403425.1"/>
    </source>
</evidence>
<dbReference type="Gene3D" id="3.50.30.30">
    <property type="match status" value="2"/>
</dbReference>
<reference evidence="6" key="1">
    <citation type="submission" date="2021-12" db="EMBL/GenBank/DDBJ databases">
        <title>Prjna785345.</title>
        <authorList>
            <person name="Rujirawat T."/>
            <person name="Krajaejun T."/>
        </authorList>
    </citation>
    <scope>NUCLEOTIDE SEQUENCE</scope>
    <source>
        <strain evidence="6">Pi057C3</strain>
    </source>
</reference>
<dbReference type="AlphaFoldDB" id="A0AAD5LJF9"/>
<evidence type="ECO:0000256" key="3">
    <source>
        <dbReference type="SAM" id="Coils"/>
    </source>
</evidence>
<dbReference type="Proteomes" id="UP001209570">
    <property type="component" value="Unassembled WGS sequence"/>
</dbReference>
<dbReference type="PANTHER" id="PTHR22702:SF1">
    <property type="entry name" value="PROTEASE-ASSOCIATED DOMAIN-CONTAINING PROTEIN 1"/>
    <property type="match status" value="1"/>
</dbReference>
<dbReference type="EMBL" id="JAKCXM010000082">
    <property type="protein sequence ID" value="KAJ0403425.1"/>
    <property type="molecule type" value="Genomic_DNA"/>
</dbReference>
<keyword evidence="7" id="KW-1185">Reference proteome</keyword>
<evidence type="ECO:0000256" key="4">
    <source>
        <dbReference type="SAM" id="SignalP"/>
    </source>
</evidence>
<feature type="chain" id="PRO_5042217006" description="PA domain-containing protein" evidence="4">
    <location>
        <begin position="18"/>
        <end position="687"/>
    </location>
</feature>
<dbReference type="SUPFAM" id="SSF50156">
    <property type="entry name" value="PDZ domain-like"/>
    <property type="match status" value="1"/>
</dbReference>
<keyword evidence="1 4" id="KW-0732">Signal</keyword>
<evidence type="ECO:0000256" key="2">
    <source>
        <dbReference type="ARBA" id="ARBA00023180"/>
    </source>
</evidence>
<evidence type="ECO:0000259" key="5">
    <source>
        <dbReference type="Pfam" id="PF02225"/>
    </source>
</evidence>
<protein>
    <recommendedName>
        <fullName evidence="5">PA domain-containing protein</fullName>
    </recommendedName>
</protein>
<feature type="domain" description="PA" evidence="5">
    <location>
        <begin position="577"/>
        <end position="659"/>
    </location>
</feature>
<keyword evidence="2" id="KW-0325">Glycoprotein</keyword>
<dbReference type="Gene3D" id="2.30.42.10">
    <property type="match status" value="1"/>
</dbReference>
<feature type="signal peptide" evidence="4">
    <location>
        <begin position="1"/>
        <end position="17"/>
    </location>
</feature>
<dbReference type="PANTHER" id="PTHR22702">
    <property type="entry name" value="PROTEASE-ASSOCIATED DOMAIN-CONTAINING PROTEIN"/>
    <property type="match status" value="1"/>
</dbReference>
<dbReference type="InterPro" id="IPR003137">
    <property type="entry name" value="PA_domain"/>
</dbReference>
<feature type="coiled-coil region" evidence="3">
    <location>
        <begin position="191"/>
        <end position="231"/>
    </location>
</feature>
<proteinExistence type="predicted"/>
<keyword evidence="3" id="KW-0175">Coiled coil</keyword>
<name>A0AAD5LJF9_PYTIN</name>
<evidence type="ECO:0000256" key="1">
    <source>
        <dbReference type="ARBA" id="ARBA00022729"/>
    </source>
</evidence>